<dbReference type="EMBL" id="GHWJ01010663">
    <property type="protein sequence ID" value="NOV43400.1"/>
    <property type="molecule type" value="Transcribed_RNA"/>
</dbReference>
<feature type="transmembrane region" description="Helical" evidence="1">
    <location>
        <begin position="6"/>
        <end position="23"/>
    </location>
</feature>
<reference evidence="3" key="1">
    <citation type="submission" date="2019-09" db="EMBL/GenBank/DDBJ databases">
        <title>Organ-specific transcriptomic study of the physiology of the cattle tick, Rhipicephalus microplus.</title>
        <authorList>
            <person name="Tirloni L."/>
            <person name="Braz G."/>
            <person name="Gandara A.C.P."/>
            <person name="Sabadin G.A."/>
            <person name="da Silva R.M."/>
            <person name="Guizzo M.G."/>
            <person name="Machado J.A."/>
            <person name="Costa E.P."/>
            <person name="Gomes H.F."/>
            <person name="Moraes J."/>
            <person name="Mota M.B.S."/>
            <person name="Mesquita R.D."/>
            <person name="Alvarenga P.H."/>
            <person name="Alves F."/>
            <person name="Seixas A."/>
            <person name="da Fonseca R.N."/>
            <person name="Fogaca A."/>
            <person name="Logullo C."/>
            <person name="Tanaka A."/>
            <person name="Daffre S."/>
            <person name="Termignoni C."/>
            <person name="Vaz I.S.Jr."/>
            <person name="Oliveira P.L."/>
            <person name="Ribeiro J.M."/>
        </authorList>
    </citation>
    <scope>NUCLEOTIDE SEQUENCE</scope>
    <source>
        <strain evidence="3">Porto Alegre</strain>
    </source>
</reference>
<accession>A0A6G5A250</accession>
<sequence>MVPTARLLLIYFVITNISLYRGLSAYRSFNCRKNLLYQPNKSTKRLSVMCEANIVRLSLSHGNAIECHHLSFVKLL</sequence>
<protein>
    <submittedName>
        <fullName evidence="2 3">Putative secreted protein</fullName>
    </submittedName>
</protein>
<keyword evidence="1" id="KW-0472">Membrane</keyword>
<proteinExistence type="predicted"/>
<keyword evidence="1" id="KW-0812">Transmembrane</keyword>
<evidence type="ECO:0000313" key="2">
    <source>
        <dbReference type="EMBL" id="NIE44648.1"/>
    </source>
</evidence>
<reference evidence="2" key="2">
    <citation type="submission" date="2020-03" db="EMBL/GenBank/DDBJ databases">
        <title>A transcriptome and proteome of the tick Rhipicephalus microplus shaped by the genetic composition of its hosts and developmental stage.</title>
        <authorList>
            <person name="Garcia G.R."/>
            <person name="Ribeiro J.M.C."/>
            <person name="Maruyama S.R."/>
            <person name="Gardinasse L.G."/>
            <person name="Nelson K."/>
            <person name="Ferreira B.R."/>
            <person name="Andrade T.G."/>
            <person name="Santos I.K.F.M."/>
        </authorList>
    </citation>
    <scope>NUCLEOTIDE SEQUENCE</scope>
    <source>
        <strain evidence="2">NSGR</strain>
        <tissue evidence="2">Salivary glands</tissue>
    </source>
</reference>
<organism evidence="2">
    <name type="scientific">Rhipicephalus microplus</name>
    <name type="common">Cattle tick</name>
    <name type="synonym">Boophilus microplus</name>
    <dbReference type="NCBI Taxonomy" id="6941"/>
    <lineage>
        <taxon>Eukaryota</taxon>
        <taxon>Metazoa</taxon>
        <taxon>Ecdysozoa</taxon>
        <taxon>Arthropoda</taxon>
        <taxon>Chelicerata</taxon>
        <taxon>Arachnida</taxon>
        <taxon>Acari</taxon>
        <taxon>Parasitiformes</taxon>
        <taxon>Ixodida</taxon>
        <taxon>Ixodoidea</taxon>
        <taxon>Ixodidae</taxon>
        <taxon>Rhipicephalinae</taxon>
        <taxon>Rhipicephalus</taxon>
        <taxon>Boophilus</taxon>
    </lineage>
</organism>
<dbReference type="AlphaFoldDB" id="A0A6G5A250"/>
<keyword evidence="1" id="KW-1133">Transmembrane helix</keyword>
<evidence type="ECO:0000256" key="1">
    <source>
        <dbReference type="SAM" id="Phobius"/>
    </source>
</evidence>
<dbReference type="EMBL" id="GIKN01002375">
    <property type="protein sequence ID" value="NIE44648.1"/>
    <property type="molecule type" value="Transcribed_RNA"/>
</dbReference>
<name>A0A6G5A250_RHIMP</name>
<evidence type="ECO:0000313" key="3">
    <source>
        <dbReference type="EMBL" id="NOV43400.1"/>
    </source>
</evidence>